<evidence type="ECO:0000259" key="1">
    <source>
        <dbReference type="PROSITE" id="PS50206"/>
    </source>
</evidence>
<dbReference type="PANTHER" id="PTHR43031">
    <property type="entry name" value="FAD-DEPENDENT OXIDOREDUCTASE"/>
    <property type="match status" value="1"/>
</dbReference>
<protein>
    <submittedName>
        <fullName evidence="2">Rhodanese-like domain-containing protein</fullName>
    </submittedName>
</protein>
<gene>
    <name evidence="2" type="ORF">ERX37_07265</name>
</gene>
<proteinExistence type="predicted"/>
<evidence type="ECO:0000313" key="3">
    <source>
        <dbReference type="Proteomes" id="UP000295328"/>
    </source>
</evidence>
<reference evidence="2 3" key="1">
    <citation type="submission" date="2019-01" db="EMBL/GenBank/DDBJ databases">
        <title>Draft genome sequences of the type strains of six Macrococcus species.</title>
        <authorList>
            <person name="Mazhar S."/>
            <person name="Altermann E."/>
            <person name="Hill C."/>
            <person name="Mcauliffe O."/>
        </authorList>
    </citation>
    <scope>NUCLEOTIDE SEQUENCE [LARGE SCALE GENOMIC DNA]</scope>
    <source>
        <strain evidence="2 3">CCM4809</strain>
    </source>
</reference>
<dbReference type="PROSITE" id="PS50206">
    <property type="entry name" value="RHODANESE_3"/>
    <property type="match status" value="1"/>
</dbReference>
<evidence type="ECO:0000313" key="2">
    <source>
        <dbReference type="EMBL" id="TDM01998.1"/>
    </source>
</evidence>
<dbReference type="InterPro" id="IPR001763">
    <property type="entry name" value="Rhodanese-like_dom"/>
</dbReference>
<dbReference type="Gene3D" id="3.40.250.10">
    <property type="entry name" value="Rhodanese-like domain"/>
    <property type="match status" value="1"/>
</dbReference>
<dbReference type="RefSeq" id="WP_133430011.1">
    <property type="nucleotide sequence ID" value="NZ_BMCC01000003.1"/>
</dbReference>
<name>A0A4R6BJW9_9STAP</name>
<accession>A0A4R6BJW9</accession>
<sequence>MKLITVEELETLINNTSHINLIDVREEHEFAEGHIDEAKNIPLSCLEEHTSEFLQHEDYYLICRSGKRSETAGRYLAEHHIHTTNIEGGMLAWDKLHR</sequence>
<comment type="caution">
    <text evidence="2">The sequence shown here is derived from an EMBL/GenBank/DDBJ whole genome shotgun (WGS) entry which is preliminary data.</text>
</comment>
<dbReference type="InterPro" id="IPR050229">
    <property type="entry name" value="GlpE_sulfurtransferase"/>
</dbReference>
<dbReference type="OrthoDB" id="9800872at2"/>
<feature type="domain" description="Rhodanese" evidence="1">
    <location>
        <begin position="15"/>
        <end position="95"/>
    </location>
</feature>
<dbReference type="PANTHER" id="PTHR43031:SF17">
    <property type="entry name" value="SULFURTRANSFERASE YTWF-RELATED"/>
    <property type="match status" value="1"/>
</dbReference>
<dbReference type="InterPro" id="IPR036873">
    <property type="entry name" value="Rhodanese-like_dom_sf"/>
</dbReference>
<dbReference type="AlphaFoldDB" id="A0A4R6BJW9"/>
<keyword evidence="3" id="KW-1185">Reference proteome</keyword>
<dbReference type="EMBL" id="SCWE01000002">
    <property type="protein sequence ID" value="TDM01998.1"/>
    <property type="molecule type" value="Genomic_DNA"/>
</dbReference>
<dbReference type="SMART" id="SM00450">
    <property type="entry name" value="RHOD"/>
    <property type="match status" value="1"/>
</dbReference>
<dbReference type="CDD" id="cd00158">
    <property type="entry name" value="RHOD"/>
    <property type="match status" value="1"/>
</dbReference>
<organism evidence="2 3">
    <name type="scientific">Macrococcus hajekii</name>
    <dbReference type="NCBI Taxonomy" id="198482"/>
    <lineage>
        <taxon>Bacteria</taxon>
        <taxon>Bacillati</taxon>
        <taxon>Bacillota</taxon>
        <taxon>Bacilli</taxon>
        <taxon>Bacillales</taxon>
        <taxon>Staphylococcaceae</taxon>
        <taxon>Macrococcus</taxon>
    </lineage>
</organism>
<dbReference type="SUPFAM" id="SSF52821">
    <property type="entry name" value="Rhodanese/Cell cycle control phosphatase"/>
    <property type="match status" value="1"/>
</dbReference>
<dbReference type="Proteomes" id="UP000295328">
    <property type="component" value="Unassembled WGS sequence"/>
</dbReference>
<dbReference type="Pfam" id="PF00581">
    <property type="entry name" value="Rhodanese"/>
    <property type="match status" value="1"/>
</dbReference>